<evidence type="ECO:0000313" key="4">
    <source>
        <dbReference type="Proteomes" id="UP001165190"/>
    </source>
</evidence>
<feature type="region of interest" description="Disordered" evidence="2">
    <location>
        <begin position="322"/>
        <end position="356"/>
    </location>
</feature>
<dbReference type="FunFam" id="1.20.1260.60:FF:000002">
    <property type="entry name" value="Vacuolar protein sorting-associated protein IST1"/>
    <property type="match status" value="1"/>
</dbReference>
<dbReference type="OrthoDB" id="29853at2759"/>
<dbReference type="AlphaFoldDB" id="A0A9W7IRF5"/>
<keyword evidence="4" id="KW-1185">Reference proteome</keyword>
<dbReference type="PANTHER" id="PTHR12161:SF44">
    <property type="entry name" value="REGULATOR OF VPS4 ACTIVITY IN THE MVB PATHWAY PROTEIN"/>
    <property type="match status" value="1"/>
</dbReference>
<comment type="similarity">
    <text evidence="1">Belongs to the IST1 family.</text>
</comment>
<gene>
    <name evidence="3" type="ORF">HRI_003637500</name>
</gene>
<evidence type="ECO:0000256" key="1">
    <source>
        <dbReference type="ARBA" id="ARBA00005536"/>
    </source>
</evidence>
<dbReference type="PANTHER" id="PTHR12161">
    <property type="entry name" value="IST1 FAMILY MEMBER"/>
    <property type="match status" value="1"/>
</dbReference>
<comment type="caution">
    <text evidence="3">The sequence shown here is derived from an EMBL/GenBank/DDBJ whole genome shotgun (WGS) entry which is preliminary data.</text>
</comment>
<dbReference type="InterPro" id="IPR005061">
    <property type="entry name" value="Ist1"/>
</dbReference>
<dbReference type="Gene3D" id="1.20.1260.60">
    <property type="entry name" value="Vacuolar protein sorting-associated protein Ist1"/>
    <property type="match status" value="1"/>
</dbReference>
<name>A0A9W7IRF5_HIBTR</name>
<evidence type="ECO:0000256" key="2">
    <source>
        <dbReference type="SAM" id="MobiDB-lite"/>
    </source>
</evidence>
<dbReference type="Proteomes" id="UP001165190">
    <property type="component" value="Unassembled WGS sequence"/>
</dbReference>
<protein>
    <submittedName>
        <fullName evidence="3">Uncharacterized protein</fullName>
    </submittedName>
</protein>
<dbReference type="InterPro" id="IPR042277">
    <property type="entry name" value="IST1-like"/>
</dbReference>
<dbReference type="GO" id="GO:0015031">
    <property type="term" value="P:protein transport"/>
    <property type="evidence" value="ECO:0007669"/>
    <property type="project" value="InterPro"/>
</dbReference>
<accession>A0A9W7IRF5</accession>
<organism evidence="3 4">
    <name type="scientific">Hibiscus trionum</name>
    <name type="common">Flower of an hour</name>
    <dbReference type="NCBI Taxonomy" id="183268"/>
    <lineage>
        <taxon>Eukaryota</taxon>
        <taxon>Viridiplantae</taxon>
        <taxon>Streptophyta</taxon>
        <taxon>Embryophyta</taxon>
        <taxon>Tracheophyta</taxon>
        <taxon>Spermatophyta</taxon>
        <taxon>Magnoliopsida</taxon>
        <taxon>eudicotyledons</taxon>
        <taxon>Gunneridae</taxon>
        <taxon>Pentapetalae</taxon>
        <taxon>rosids</taxon>
        <taxon>malvids</taxon>
        <taxon>Malvales</taxon>
        <taxon>Malvaceae</taxon>
        <taxon>Malvoideae</taxon>
        <taxon>Hibiscus</taxon>
    </lineage>
</organism>
<feature type="compositionally biased region" description="Acidic residues" evidence="2">
    <location>
        <begin position="328"/>
        <end position="340"/>
    </location>
</feature>
<dbReference type="EMBL" id="BSYR01000035">
    <property type="protein sequence ID" value="GMI99682.1"/>
    <property type="molecule type" value="Genomic_DNA"/>
</dbReference>
<evidence type="ECO:0000313" key="3">
    <source>
        <dbReference type="EMBL" id="GMI99682.1"/>
    </source>
</evidence>
<sequence length="534" mass="62145">MFDIFFGWRKASRCKKLVKRVQCRLKLLKNKRFTIVKQLREDLAQLIKLGYEQTAFNRAEQLVRDENVMAVYDMLDQFCEFIKIQFSYIRRHKDCPNDINEAVSSLIFASARCAELPELPAIRKLFGERYGHRFATAAVELLPGNLVNRELQEKMSGKSVSDDVKYRLIDEITRDYCLQHEILALEYFPELQRQVISFLKSYRLHANVIIVKQRIPQMQGSDGSEMEGKSIQVDPLQFRLTADCPDDRQSRDINRICTTTSNQNDDKRMKATSSSESLPRFSEEVVVYLDDIEELQSSMRKEVDCQDQRLFKFKSLRLPTRGVVVDGTDGDDESYTDNENVDEKPNKSRRKSFSVERSRMKDVDHEIYYVNHKHKSHHKKKTLAVSNEATYVLKRPKQPCCIAQKPGQFPVCVAEEISDDKFCHCRCSSNNETQNLRRRAYDKGPSVYEVLTLPKMKKKETVGGSETRKGTVGPYLRAITMPQERPRELHRYSASRSNSLSVHNRNHVHPKLPEYEDIAAKFMALKKERLLHKQ</sequence>
<dbReference type="Pfam" id="PF03398">
    <property type="entry name" value="Ist1"/>
    <property type="match status" value="1"/>
</dbReference>
<reference evidence="3" key="1">
    <citation type="submission" date="2023-05" db="EMBL/GenBank/DDBJ databases">
        <title>Genome and transcriptome analyses reveal genes involved in the formation of fine ridges on petal epidermal cells in Hibiscus trionum.</title>
        <authorList>
            <person name="Koshimizu S."/>
            <person name="Masuda S."/>
            <person name="Ishii T."/>
            <person name="Shirasu K."/>
            <person name="Hoshino A."/>
            <person name="Arita M."/>
        </authorList>
    </citation>
    <scope>NUCLEOTIDE SEQUENCE</scope>
    <source>
        <strain evidence="3">Hamamatsu line</strain>
    </source>
</reference>
<proteinExistence type="inferred from homology"/>